<dbReference type="EMBL" id="LHQQ01000203">
    <property type="protein sequence ID" value="KOS39443.1"/>
    <property type="molecule type" value="Genomic_DNA"/>
</dbReference>
<dbReference type="Proteomes" id="UP000037696">
    <property type="component" value="Unassembled WGS sequence"/>
</dbReference>
<evidence type="ECO:0000313" key="2">
    <source>
        <dbReference type="Proteomes" id="UP000037696"/>
    </source>
</evidence>
<sequence>MLQEGGNEIGGEVITNERLCLGGHLKRYQELTSHNMMDSQYGQGTLRYFFFHGNHGGIPIPLHMSVDAKILVFSGEGQM</sequence>
<proteinExistence type="predicted"/>
<accession>A0A0M9WCM1</accession>
<dbReference type="OrthoDB" id="4393585at2759"/>
<reference evidence="1 2" key="1">
    <citation type="submission" date="2015-08" db="EMBL/GenBank/DDBJ databases">
        <title>Genome sequencing of Penicillium nordicum.</title>
        <authorList>
            <person name="Nguyen H.D."/>
            <person name="Seifert K.A."/>
        </authorList>
    </citation>
    <scope>NUCLEOTIDE SEQUENCE [LARGE SCALE GENOMIC DNA]</scope>
    <source>
        <strain evidence="1 2">DAOMC 185683</strain>
    </source>
</reference>
<organism evidence="1 2">
    <name type="scientific">Penicillium nordicum</name>
    <dbReference type="NCBI Taxonomy" id="229535"/>
    <lineage>
        <taxon>Eukaryota</taxon>
        <taxon>Fungi</taxon>
        <taxon>Dikarya</taxon>
        <taxon>Ascomycota</taxon>
        <taxon>Pezizomycotina</taxon>
        <taxon>Eurotiomycetes</taxon>
        <taxon>Eurotiomycetidae</taxon>
        <taxon>Eurotiales</taxon>
        <taxon>Aspergillaceae</taxon>
        <taxon>Penicillium</taxon>
    </lineage>
</organism>
<gene>
    <name evidence="1" type="ORF">ACN38_g9715</name>
</gene>
<evidence type="ECO:0000313" key="1">
    <source>
        <dbReference type="EMBL" id="KOS39443.1"/>
    </source>
</evidence>
<comment type="caution">
    <text evidence="1">The sequence shown here is derived from an EMBL/GenBank/DDBJ whole genome shotgun (WGS) entry which is preliminary data.</text>
</comment>
<name>A0A0M9WCM1_9EURO</name>
<protein>
    <submittedName>
        <fullName evidence="1">Uncharacterized protein</fullName>
    </submittedName>
</protein>
<dbReference type="AlphaFoldDB" id="A0A0M9WCM1"/>
<keyword evidence="2" id="KW-1185">Reference proteome</keyword>